<accession>A0A1J1H4Z2</accession>
<keyword evidence="1" id="KW-0694">RNA-binding</keyword>
<dbReference type="RefSeq" id="XP_028531666.1">
    <property type="nucleotide sequence ID" value="XM_028680140.1"/>
</dbReference>
<dbReference type="SUPFAM" id="SSF55174">
    <property type="entry name" value="Alpha-L RNA-binding motif"/>
    <property type="match status" value="1"/>
</dbReference>
<dbReference type="SMART" id="SM00363">
    <property type="entry name" value="S4"/>
    <property type="match status" value="1"/>
</dbReference>
<feature type="domain" description="RNA-binding S4" evidence="2">
    <location>
        <begin position="46"/>
        <end position="106"/>
    </location>
</feature>
<dbReference type="OrthoDB" id="440619at2759"/>
<proteinExistence type="predicted"/>
<dbReference type="InterPro" id="IPR050343">
    <property type="entry name" value="RsuA_PseudoU_synthase"/>
</dbReference>
<dbReference type="VEuPathDB" id="PlasmoDB:PRELSG_0400500"/>
<dbReference type="GO" id="GO:0009982">
    <property type="term" value="F:pseudouridine synthase activity"/>
    <property type="evidence" value="ECO:0007669"/>
    <property type="project" value="InterPro"/>
</dbReference>
<dbReference type="PROSITE" id="PS50889">
    <property type="entry name" value="S4"/>
    <property type="match status" value="1"/>
</dbReference>
<dbReference type="EC" id="4.2.1.70" evidence="3"/>
<evidence type="ECO:0000313" key="4">
    <source>
        <dbReference type="Proteomes" id="UP000220158"/>
    </source>
</evidence>
<dbReference type="EMBL" id="LN835299">
    <property type="protein sequence ID" value="CRG98657.1"/>
    <property type="molecule type" value="Genomic_DNA"/>
</dbReference>
<sequence>MKFLYSILLNLNKILYYFLIITFSFKNNTFCFDLTLTKSERNANIIRLNKLISIKNNISRRKSEKFIKDGNVKLNNKIVINPGQHVDITKDSLKICEKKIKIENIKNLINRSKNNEYKWIVLHKPKGMICTANDEKNRKSIFSIFPNDLLEKYRFVSV</sequence>
<reference evidence="3 4" key="1">
    <citation type="submission" date="2015-04" db="EMBL/GenBank/DDBJ databases">
        <authorList>
            <consortium name="Pathogen Informatics"/>
        </authorList>
    </citation>
    <scope>NUCLEOTIDE SEQUENCE [LARGE SCALE GENOMIC DNA]</scope>
    <source>
        <strain evidence="3 4">SGS1</strain>
    </source>
</reference>
<dbReference type="KEGG" id="prel:PRELSG_0400500"/>
<dbReference type="CDD" id="cd00165">
    <property type="entry name" value="S4"/>
    <property type="match status" value="1"/>
</dbReference>
<dbReference type="AlphaFoldDB" id="A0A1J1H4Z2"/>
<dbReference type="Proteomes" id="UP000220158">
    <property type="component" value="Chromosome 4"/>
</dbReference>
<evidence type="ECO:0000256" key="1">
    <source>
        <dbReference type="PROSITE-ProRule" id="PRU00182"/>
    </source>
</evidence>
<dbReference type="InterPro" id="IPR020094">
    <property type="entry name" value="TruA/RsuA/RluB/E/F_N"/>
</dbReference>
<dbReference type="InterPro" id="IPR002942">
    <property type="entry name" value="S4_RNA-bd"/>
</dbReference>
<gene>
    <name evidence="3" type="ORF">PRELSG_0400500</name>
</gene>
<dbReference type="Pfam" id="PF01479">
    <property type="entry name" value="S4"/>
    <property type="match status" value="1"/>
</dbReference>
<dbReference type="GeneID" id="39734754"/>
<dbReference type="PANTHER" id="PTHR47683">
    <property type="entry name" value="PSEUDOURIDINE SYNTHASE FAMILY PROTEIN-RELATED"/>
    <property type="match status" value="1"/>
</dbReference>
<dbReference type="GO" id="GO:0003723">
    <property type="term" value="F:RNA binding"/>
    <property type="evidence" value="ECO:0007669"/>
    <property type="project" value="UniProtKB-KW"/>
</dbReference>
<name>A0A1J1H4Z2_PLARL</name>
<dbReference type="Gene3D" id="3.30.70.580">
    <property type="entry name" value="Pseudouridine synthase I, catalytic domain, N-terminal subdomain"/>
    <property type="match status" value="1"/>
</dbReference>
<dbReference type="GO" id="GO:0004730">
    <property type="term" value="F:pseudouridylate synthase activity"/>
    <property type="evidence" value="ECO:0007669"/>
    <property type="project" value="UniProtKB-EC"/>
</dbReference>
<protein>
    <submittedName>
        <fullName evidence="3">Pseudouridine synthase, putative</fullName>
        <ecNumber evidence="3">4.2.1.70</ecNumber>
    </submittedName>
</protein>
<keyword evidence="4" id="KW-1185">Reference proteome</keyword>
<keyword evidence="3" id="KW-0456">Lyase</keyword>
<dbReference type="PANTHER" id="PTHR47683:SF2">
    <property type="entry name" value="RNA-BINDING S4 DOMAIN-CONTAINING PROTEIN"/>
    <property type="match status" value="1"/>
</dbReference>
<feature type="non-terminal residue" evidence="3">
    <location>
        <position position="158"/>
    </location>
</feature>
<dbReference type="InterPro" id="IPR036986">
    <property type="entry name" value="S4_RNA-bd_sf"/>
</dbReference>
<organism evidence="3 4">
    <name type="scientific">Plasmodium relictum</name>
    <dbReference type="NCBI Taxonomy" id="85471"/>
    <lineage>
        <taxon>Eukaryota</taxon>
        <taxon>Sar</taxon>
        <taxon>Alveolata</taxon>
        <taxon>Apicomplexa</taxon>
        <taxon>Aconoidasida</taxon>
        <taxon>Haemosporida</taxon>
        <taxon>Plasmodiidae</taxon>
        <taxon>Plasmodium</taxon>
        <taxon>Plasmodium (Haemamoeba)</taxon>
    </lineage>
</organism>
<evidence type="ECO:0000313" key="3">
    <source>
        <dbReference type="EMBL" id="CRG98657.1"/>
    </source>
</evidence>
<dbReference type="Gene3D" id="3.10.290.10">
    <property type="entry name" value="RNA-binding S4 domain"/>
    <property type="match status" value="1"/>
</dbReference>
<evidence type="ECO:0000259" key="2">
    <source>
        <dbReference type="SMART" id="SM00363"/>
    </source>
</evidence>